<accession>A0A518CU75</accession>
<evidence type="ECO:0000313" key="3">
    <source>
        <dbReference type="Proteomes" id="UP000317178"/>
    </source>
</evidence>
<proteinExistence type="predicted"/>
<gene>
    <name evidence="2" type="ORF">Pla110_45450</name>
</gene>
<dbReference type="AlphaFoldDB" id="A0A518CU75"/>
<dbReference type="Proteomes" id="UP000317178">
    <property type="component" value="Chromosome"/>
</dbReference>
<dbReference type="KEGG" id="plon:Pla110_45450"/>
<feature type="region of interest" description="Disordered" evidence="1">
    <location>
        <begin position="172"/>
        <end position="191"/>
    </location>
</feature>
<dbReference type="OrthoDB" id="276428at2"/>
<evidence type="ECO:0000256" key="1">
    <source>
        <dbReference type="SAM" id="MobiDB-lite"/>
    </source>
</evidence>
<evidence type="ECO:0000313" key="2">
    <source>
        <dbReference type="EMBL" id="QDU82783.1"/>
    </source>
</evidence>
<organism evidence="2 3">
    <name type="scientific">Polystyrenella longa</name>
    <dbReference type="NCBI Taxonomy" id="2528007"/>
    <lineage>
        <taxon>Bacteria</taxon>
        <taxon>Pseudomonadati</taxon>
        <taxon>Planctomycetota</taxon>
        <taxon>Planctomycetia</taxon>
        <taxon>Planctomycetales</taxon>
        <taxon>Planctomycetaceae</taxon>
        <taxon>Polystyrenella</taxon>
    </lineage>
</organism>
<keyword evidence="3" id="KW-1185">Reference proteome</keyword>
<dbReference type="EMBL" id="CP036281">
    <property type="protein sequence ID" value="QDU82783.1"/>
    <property type="molecule type" value="Genomic_DNA"/>
</dbReference>
<reference evidence="2 3" key="1">
    <citation type="submission" date="2019-02" db="EMBL/GenBank/DDBJ databases">
        <title>Deep-cultivation of Planctomycetes and their phenomic and genomic characterization uncovers novel biology.</title>
        <authorList>
            <person name="Wiegand S."/>
            <person name="Jogler M."/>
            <person name="Boedeker C."/>
            <person name="Pinto D."/>
            <person name="Vollmers J."/>
            <person name="Rivas-Marin E."/>
            <person name="Kohn T."/>
            <person name="Peeters S.H."/>
            <person name="Heuer A."/>
            <person name="Rast P."/>
            <person name="Oberbeckmann S."/>
            <person name="Bunk B."/>
            <person name="Jeske O."/>
            <person name="Meyerdierks A."/>
            <person name="Storesund J.E."/>
            <person name="Kallscheuer N."/>
            <person name="Luecker S."/>
            <person name="Lage O.M."/>
            <person name="Pohl T."/>
            <person name="Merkel B.J."/>
            <person name="Hornburger P."/>
            <person name="Mueller R.-W."/>
            <person name="Bruemmer F."/>
            <person name="Labrenz M."/>
            <person name="Spormann A.M."/>
            <person name="Op den Camp H."/>
            <person name="Overmann J."/>
            <person name="Amann R."/>
            <person name="Jetten M.S.M."/>
            <person name="Mascher T."/>
            <person name="Medema M.H."/>
            <person name="Devos D.P."/>
            <person name="Kaster A.-K."/>
            <person name="Ovreas L."/>
            <person name="Rohde M."/>
            <person name="Galperin M.Y."/>
            <person name="Jogler C."/>
        </authorList>
    </citation>
    <scope>NUCLEOTIDE SEQUENCE [LARGE SCALE GENOMIC DNA]</scope>
    <source>
        <strain evidence="2 3">Pla110</strain>
    </source>
</reference>
<dbReference type="RefSeq" id="WP_144999262.1">
    <property type="nucleotide sequence ID" value="NZ_CP036281.1"/>
</dbReference>
<protein>
    <submittedName>
        <fullName evidence="2">Uncharacterized protein</fullName>
    </submittedName>
</protein>
<sequence length="199" mass="23305">MTICDQSHEEAVEQYAGNWKRFDCFIWDRLEELDDADNWAIIYTHHRDSGLLDLSNASVIDREMTPFTEADDPDVIFESHNHWAVGHVDGFSIRVIRHGQITEAFKVYLELQERMDTYPILDEDDYSERETEATFANLEDAARRLKDEYDLPEGWEDKVYCWLSDNNPSAIENRDDQGGYPDENELREAFDDLQFVATP</sequence>
<name>A0A518CU75_9PLAN</name>